<reference evidence="1 2" key="1">
    <citation type="submission" date="2017-06" db="EMBL/GenBank/DDBJ databases">
        <title>Azoarcus.</title>
        <authorList>
            <person name="Woo J.-H."/>
            <person name="Kim H.-S."/>
        </authorList>
    </citation>
    <scope>NUCLEOTIDE SEQUENCE [LARGE SCALE GENOMIC DNA]</scope>
    <source>
        <strain evidence="1 2">TSPY31</strain>
    </source>
</reference>
<dbReference type="RefSeq" id="WP_108949217.1">
    <property type="nucleotide sequence ID" value="NZ_CP022187.1"/>
</dbReference>
<dbReference type="KEGG" id="acom:CEW83_10055"/>
<gene>
    <name evidence="1" type="ORF">CEW83_10055</name>
</gene>
<dbReference type="EMBL" id="CP022187">
    <property type="protein sequence ID" value="AWI75510.1"/>
    <property type="molecule type" value="Genomic_DNA"/>
</dbReference>
<keyword evidence="2" id="KW-1185">Reference proteome</keyword>
<organism evidence="1 2">
    <name type="scientific">Parazoarcus communis</name>
    <dbReference type="NCBI Taxonomy" id="41977"/>
    <lineage>
        <taxon>Bacteria</taxon>
        <taxon>Pseudomonadati</taxon>
        <taxon>Pseudomonadota</taxon>
        <taxon>Betaproteobacteria</taxon>
        <taxon>Rhodocyclales</taxon>
        <taxon>Zoogloeaceae</taxon>
        <taxon>Parazoarcus</taxon>
    </lineage>
</organism>
<dbReference type="Proteomes" id="UP000244930">
    <property type="component" value="Chromosome"/>
</dbReference>
<accession>A0A2U8GPV3</accession>
<name>A0A2U8GPV3_9RHOO</name>
<sequence length="313" mass="35827">MNTEIPNGTPDVIDGVNRVYYDGYWIKAYKPPADSLQAKKTLIQALTRRLFNHVEHGINIPGKRLNEAREAYEQEQDPERKRVKGAMLAGAMFNRATDIFTKLVEMQELGIEIESDNALMRECGVCLHEALMLGRMVRHRSGEEGIDELWGEPFRAFSIPVEAFYESRYIKIAQTLRDIDRIASVMVDTFASDPLFVGIDELVRHFTDLAKDKCETLRTDSNLFDVWAEFVVSSERLAAFAPHLPDDPDPATLRRAADGMRLILQGRDLLNYISRARVTMPKSRREYFERCEHYARIFAGLDSPQTPEWLSAP</sequence>
<dbReference type="AlphaFoldDB" id="A0A2U8GPV3"/>
<evidence type="ECO:0000313" key="1">
    <source>
        <dbReference type="EMBL" id="AWI75510.1"/>
    </source>
</evidence>
<proteinExistence type="predicted"/>
<evidence type="ECO:0000313" key="2">
    <source>
        <dbReference type="Proteomes" id="UP000244930"/>
    </source>
</evidence>
<protein>
    <submittedName>
        <fullName evidence="1">Uncharacterized protein</fullName>
    </submittedName>
</protein>